<reference evidence="2 3" key="1">
    <citation type="submission" date="2016-11" db="EMBL/GenBank/DDBJ databases">
        <title>Study of marine rhodopsin-containing bacteria.</title>
        <authorList>
            <person name="Yoshizawa S."/>
            <person name="Kumagai Y."/>
            <person name="Kogure K."/>
        </authorList>
    </citation>
    <scope>NUCLEOTIDE SEQUENCE [LARGE SCALE GENOMIC DNA]</scope>
    <source>
        <strain evidence="2 3">SG-29</strain>
    </source>
</reference>
<name>A0A259TZD1_9BACT</name>
<comment type="caution">
    <text evidence="2">The sequence shown here is derived from an EMBL/GenBank/DDBJ whole genome shotgun (WGS) entry which is preliminary data.</text>
</comment>
<feature type="compositionally biased region" description="Polar residues" evidence="1">
    <location>
        <begin position="9"/>
        <end position="22"/>
    </location>
</feature>
<keyword evidence="3" id="KW-1185">Reference proteome</keyword>
<evidence type="ECO:0000256" key="1">
    <source>
        <dbReference type="SAM" id="MobiDB-lite"/>
    </source>
</evidence>
<organism evidence="2 3">
    <name type="scientific">Rubricoccus marinus</name>
    <dbReference type="NCBI Taxonomy" id="716817"/>
    <lineage>
        <taxon>Bacteria</taxon>
        <taxon>Pseudomonadati</taxon>
        <taxon>Rhodothermota</taxon>
        <taxon>Rhodothermia</taxon>
        <taxon>Rhodothermales</taxon>
        <taxon>Rubricoccaceae</taxon>
        <taxon>Rubricoccus</taxon>
    </lineage>
</organism>
<gene>
    <name evidence="2" type="ORF">BSZ36_08230</name>
</gene>
<evidence type="ECO:0000313" key="2">
    <source>
        <dbReference type="EMBL" id="OZC02957.1"/>
    </source>
</evidence>
<accession>A0A259TZD1</accession>
<dbReference type="InParanoid" id="A0A259TZD1"/>
<dbReference type="EMBL" id="MQWB01000001">
    <property type="protein sequence ID" value="OZC02957.1"/>
    <property type="molecule type" value="Genomic_DNA"/>
</dbReference>
<proteinExistence type="predicted"/>
<protein>
    <submittedName>
        <fullName evidence="2">Uncharacterized protein</fullName>
    </submittedName>
</protein>
<dbReference type="Proteomes" id="UP000216446">
    <property type="component" value="Unassembled WGS sequence"/>
</dbReference>
<feature type="region of interest" description="Disordered" evidence="1">
    <location>
        <begin position="1"/>
        <end position="22"/>
    </location>
</feature>
<evidence type="ECO:0000313" key="3">
    <source>
        <dbReference type="Proteomes" id="UP000216446"/>
    </source>
</evidence>
<dbReference type="AlphaFoldDB" id="A0A259TZD1"/>
<sequence>MVWRYRPSGGTSAGLSGRTGNRSVLGRAHDGLGGGPIYAIEMGERNDKPCYMKVFYSWQNAQYRASKEFDVCGSAGPTSSSRERIGAATPAQGTRIPALRSLRVCSNDRNGANYRVKGLRLGRARVTESGEGSVQALPGNDYLLSRSNCREWEQTRTCPANQVIIAIDVHYTLESGRGAISGLTPHCGAPSHEEMQSDTCRPGGC</sequence>